<comment type="caution">
    <text evidence="1">The sequence shown here is derived from an EMBL/GenBank/DDBJ whole genome shotgun (WGS) entry which is preliminary data.</text>
</comment>
<protein>
    <submittedName>
        <fullName evidence="1">Uncharacterized protein</fullName>
    </submittedName>
</protein>
<dbReference type="Proteomes" id="UP001204953">
    <property type="component" value="Unassembled WGS sequence"/>
</dbReference>
<organism evidence="1 2">
    <name type="scientific">Limnofasciculus baicalensis BBK-W-15</name>
    <dbReference type="NCBI Taxonomy" id="2699891"/>
    <lineage>
        <taxon>Bacteria</taxon>
        <taxon>Bacillati</taxon>
        <taxon>Cyanobacteriota</taxon>
        <taxon>Cyanophyceae</taxon>
        <taxon>Coleofasciculales</taxon>
        <taxon>Coleofasciculaceae</taxon>
        <taxon>Limnofasciculus</taxon>
        <taxon>Limnofasciculus baicalensis</taxon>
    </lineage>
</organism>
<dbReference type="AlphaFoldDB" id="A0AAE3GWI3"/>
<evidence type="ECO:0000313" key="1">
    <source>
        <dbReference type="EMBL" id="MCP2731754.1"/>
    </source>
</evidence>
<accession>A0AAE3GWI3</accession>
<name>A0AAE3GWI3_9CYAN</name>
<gene>
    <name evidence="1" type="ORF">NJ959_25315</name>
</gene>
<proteinExistence type="predicted"/>
<reference evidence="1" key="1">
    <citation type="submission" date="2022-06" db="EMBL/GenBank/DDBJ databases">
        <title>New cyanobacteria of genus Symplocastrum in benthos of Lake Baikal.</title>
        <authorList>
            <person name="Sorokovikova E."/>
            <person name="Tikhonova I."/>
            <person name="Krasnopeev A."/>
            <person name="Evseev P."/>
            <person name="Gladkikh A."/>
            <person name="Belykh O."/>
        </authorList>
    </citation>
    <scope>NUCLEOTIDE SEQUENCE</scope>
    <source>
        <strain evidence="1">BBK-W-15</strain>
    </source>
</reference>
<dbReference type="EMBL" id="JAMZMM010000391">
    <property type="protein sequence ID" value="MCP2731754.1"/>
    <property type="molecule type" value="Genomic_DNA"/>
</dbReference>
<evidence type="ECO:0000313" key="2">
    <source>
        <dbReference type="Proteomes" id="UP001204953"/>
    </source>
</evidence>
<keyword evidence="2" id="KW-1185">Reference proteome</keyword>
<sequence>MRFIAYHQQLVVGDSSPIISDKSLTTNGRIKNAKMIIRKYSNFNQKHYEIYQP</sequence>